<name>A0A561V1B1_9ACTN</name>
<accession>A0A561V1B1</accession>
<evidence type="ECO:0000313" key="3">
    <source>
        <dbReference type="Proteomes" id="UP000318186"/>
    </source>
</evidence>
<gene>
    <name evidence="2" type="ORF">FHX80_113847</name>
</gene>
<dbReference type="Proteomes" id="UP000318186">
    <property type="component" value="Unassembled WGS sequence"/>
</dbReference>
<reference evidence="2 3" key="1">
    <citation type="submission" date="2019-06" db="EMBL/GenBank/DDBJ databases">
        <title>Sequencing the genomes of 1000 actinobacteria strains.</title>
        <authorList>
            <person name="Klenk H.-P."/>
        </authorList>
    </citation>
    <scope>NUCLEOTIDE SEQUENCE [LARGE SCALE GENOMIC DNA]</scope>
    <source>
        <strain evidence="2 3">DSM 42059</strain>
    </source>
</reference>
<comment type="caution">
    <text evidence="2">The sequence shown here is derived from an EMBL/GenBank/DDBJ whole genome shotgun (WGS) entry which is preliminary data.</text>
</comment>
<evidence type="ECO:0000256" key="1">
    <source>
        <dbReference type="SAM" id="MobiDB-lite"/>
    </source>
</evidence>
<feature type="compositionally biased region" description="Low complexity" evidence="1">
    <location>
        <begin position="124"/>
        <end position="137"/>
    </location>
</feature>
<protein>
    <submittedName>
        <fullName evidence="2">Uncharacterized protein</fullName>
    </submittedName>
</protein>
<proteinExistence type="predicted"/>
<feature type="region of interest" description="Disordered" evidence="1">
    <location>
        <begin position="114"/>
        <end position="372"/>
    </location>
</feature>
<feature type="compositionally biased region" description="Low complexity" evidence="1">
    <location>
        <begin position="165"/>
        <end position="176"/>
    </location>
</feature>
<evidence type="ECO:0000313" key="2">
    <source>
        <dbReference type="EMBL" id="TWG05370.1"/>
    </source>
</evidence>
<feature type="compositionally biased region" description="Low complexity" evidence="1">
    <location>
        <begin position="213"/>
        <end position="223"/>
    </location>
</feature>
<feature type="compositionally biased region" description="Low complexity" evidence="1">
    <location>
        <begin position="312"/>
        <end position="325"/>
    </location>
</feature>
<feature type="compositionally biased region" description="Low complexity" evidence="1">
    <location>
        <begin position="361"/>
        <end position="372"/>
    </location>
</feature>
<feature type="compositionally biased region" description="Low complexity" evidence="1">
    <location>
        <begin position="258"/>
        <end position="272"/>
    </location>
</feature>
<dbReference type="EMBL" id="VIWW01000001">
    <property type="protein sequence ID" value="TWG05370.1"/>
    <property type="molecule type" value="Genomic_DNA"/>
</dbReference>
<organism evidence="2 3">
    <name type="scientific">Streptomyces brevispora</name>
    <dbReference type="NCBI Taxonomy" id="887462"/>
    <lineage>
        <taxon>Bacteria</taxon>
        <taxon>Bacillati</taxon>
        <taxon>Actinomycetota</taxon>
        <taxon>Actinomycetes</taxon>
        <taxon>Kitasatosporales</taxon>
        <taxon>Streptomycetaceae</taxon>
        <taxon>Streptomyces</taxon>
    </lineage>
</organism>
<feature type="compositionally biased region" description="Low complexity" evidence="1">
    <location>
        <begin position="287"/>
        <end position="305"/>
    </location>
</feature>
<dbReference type="AlphaFoldDB" id="A0A561V1B1"/>
<feature type="compositionally biased region" description="Basic and acidic residues" evidence="1">
    <location>
        <begin position="114"/>
        <end position="123"/>
    </location>
</feature>
<sequence length="372" mass="39880">MNSARVASPPRGPRARQRADEVAELAKLAPGGVLFTARALEAGWAPRRLTHRLRNEQWQPIHRGAWAWAAPGRRVDWFTRAWVVQNLQPNLVCGHGTAAALHRLELLHGPTHDAEVEFTDPRPGRTAGAPAPESTGSPSPPPTAPFDGASTSRPRPARSATFYGSSPATRRSSSRTPPSPRAGCTEYADRRSALSGRFTRNSRTPVTAPPAPAACSRSSTRSPALPPKRSPACSSTTPACTPKRRRNYAPPTAAIFARTSSSGPRGWSSRSRATPSTAPAKHMRRTFAVSTSFRAARRSAVFSASRQRRSTATRSESSPRSSRPSIPFAHVVGSDSGTHPHHRARPSGTPGAHTSPDFPPRRSSAAASRRLA</sequence>